<dbReference type="Proteomes" id="UP000177870">
    <property type="component" value="Chromosome"/>
</dbReference>
<dbReference type="PANTHER" id="PTHR22617:SF23">
    <property type="entry name" value="CHEMOTAXIS PROTEIN CHEW"/>
    <property type="match status" value="1"/>
</dbReference>
<sequence length="186" mass="20399">MLNSLDPAVTQTNLDLLNLDPLTPETRVRLLRFPIGKQDSVLLPLEQITEIIRVNVPEVLLVPEMPSCILGIGNWRSEMLWLVDLNQLVGYPPLSKLGQVSVSPVAIVVEVNDQSVGLVVSQVNEIELHELEQLQPPTPGLFPQSLLPFLLGYLPGDGGAVLDVMAITQCPLWQTHQEGESWGGQS</sequence>
<dbReference type="InterPro" id="IPR039315">
    <property type="entry name" value="CheW"/>
</dbReference>
<dbReference type="PANTHER" id="PTHR22617">
    <property type="entry name" value="CHEMOTAXIS SENSOR HISTIDINE KINASE-RELATED"/>
    <property type="match status" value="1"/>
</dbReference>
<dbReference type="SUPFAM" id="SSF50341">
    <property type="entry name" value="CheW-like"/>
    <property type="match status" value="1"/>
</dbReference>
<dbReference type="InterPro" id="IPR036061">
    <property type="entry name" value="CheW-like_dom_sf"/>
</dbReference>
<dbReference type="RefSeq" id="WP_070392534.1">
    <property type="nucleotide sequence ID" value="NZ_CP017599.1"/>
</dbReference>
<dbReference type="Gene3D" id="2.40.50.180">
    <property type="entry name" value="CheA-289, Domain 4"/>
    <property type="match status" value="1"/>
</dbReference>
<dbReference type="GO" id="GO:0006935">
    <property type="term" value="P:chemotaxis"/>
    <property type="evidence" value="ECO:0007669"/>
    <property type="project" value="InterPro"/>
</dbReference>
<reference evidence="3" key="1">
    <citation type="submission" date="2016-10" db="EMBL/GenBank/DDBJ databases">
        <title>Comparative genomics uncovers the prolific and rare metabolic potential of the cyanobacterial genus Moorea.</title>
        <authorList>
            <person name="Leao T."/>
            <person name="Castelao G."/>
            <person name="Korobeynikov A."/>
            <person name="Monroe E.A."/>
            <person name="Podell S."/>
            <person name="Glukhov E."/>
            <person name="Allen E."/>
            <person name="Gerwick W.H."/>
            <person name="Gerwick L."/>
        </authorList>
    </citation>
    <scope>NUCLEOTIDE SEQUENCE [LARGE SCALE GENOMIC DNA]</scope>
    <source>
        <strain evidence="3">PAL-8-15-08-1</strain>
    </source>
</reference>
<name>A0A1D8TR60_9CYAN</name>
<dbReference type="KEGG" id="mpro:BJP34_11880"/>
<dbReference type="InterPro" id="IPR002545">
    <property type="entry name" value="CheW-lke_dom"/>
</dbReference>
<dbReference type="EMBL" id="CP017599">
    <property type="protein sequence ID" value="AOX00063.1"/>
    <property type="molecule type" value="Genomic_DNA"/>
</dbReference>
<dbReference type="GO" id="GO:0007165">
    <property type="term" value="P:signal transduction"/>
    <property type="evidence" value="ECO:0007669"/>
    <property type="project" value="InterPro"/>
</dbReference>
<gene>
    <name evidence="2" type="ORF">BJP34_11880</name>
</gene>
<accession>A0A1D8TR60</accession>
<dbReference type="Pfam" id="PF01584">
    <property type="entry name" value="CheW"/>
    <property type="match status" value="1"/>
</dbReference>
<evidence type="ECO:0000313" key="2">
    <source>
        <dbReference type="EMBL" id="AOX00063.1"/>
    </source>
</evidence>
<protein>
    <submittedName>
        <fullName evidence="2">Chemotaxis protein</fullName>
    </submittedName>
</protein>
<organism evidence="2 3">
    <name type="scientific">Moorena producens PAL-8-15-08-1</name>
    <dbReference type="NCBI Taxonomy" id="1458985"/>
    <lineage>
        <taxon>Bacteria</taxon>
        <taxon>Bacillati</taxon>
        <taxon>Cyanobacteriota</taxon>
        <taxon>Cyanophyceae</taxon>
        <taxon>Coleofasciculales</taxon>
        <taxon>Coleofasciculaceae</taxon>
        <taxon>Moorena</taxon>
    </lineage>
</organism>
<evidence type="ECO:0000259" key="1">
    <source>
        <dbReference type="PROSITE" id="PS50851"/>
    </source>
</evidence>
<dbReference type="SMART" id="SM00260">
    <property type="entry name" value="CheW"/>
    <property type="match status" value="1"/>
</dbReference>
<proteinExistence type="predicted"/>
<dbReference type="AlphaFoldDB" id="A0A1D8TR60"/>
<dbReference type="PROSITE" id="PS50851">
    <property type="entry name" value="CHEW"/>
    <property type="match status" value="1"/>
</dbReference>
<feature type="domain" description="CheW-like" evidence="1">
    <location>
        <begin position="27"/>
        <end position="173"/>
    </location>
</feature>
<dbReference type="OrthoDB" id="425983at2"/>
<evidence type="ECO:0000313" key="3">
    <source>
        <dbReference type="Proteomes" id="UP000177870"/>
    </source>
</evidence>
<dbReference type="GO" id="GO:0005829">
    <property type="term" value="C:cytosol"/>
    <property type="evidence" value="ECO:0007669"/>
    <property type="project" value="TreeGrafter"/>
</dbReference>
<dbReference type="STRING" id="1458985.BJP34_11880"/>